<comment type="caution">
    <text evidence="8">The sequence shown here is derived from an EMBL/GenBank/DDBJ whole genome shotgun (WGS) entry which is preliminary data.</text>
</comment>
<evidence type="ECO:0000256" key="3">
    <source>
        <dbReference type="ARBA" id="ARBA00023125"/>
    </source>
</evidence>
<evidence type="ECO:0000256" key="6">
    <source>
        <dbReference type="SAM" id="MobiDB-lite"/>
    </source>
</evidence>
<feature type="compositionally biased region" description="Low complexity" evidence="6">
    <location>
        <begin position="364"/>
        <end position="379"/>
    </location>
</feature>
<dbReference type="SMART" id="SM00338">
    <property type="entry name" value="BRLZ"/>
    <property type="match status" value="1"/>
</dbReference>
<keyword evidence="5" id="KW-0539">Nucleus</keyword>
<dbReference type="CDD" id="cd14694">
    <property type="entry name" value="bZIP_NFIL3"/>
    <property type="match status" value="1"/>
</dbReference>
<dbReference type="InterPro" id="IPR004827">
    <property type="entry name" value="bZIP"/>
</dbReference>
<comment type="similarity">
    <text evidence="1">Belongs to the bZIP family. NFIL3 subfamily.</text>
</comment>
<gene>
    <name evidence="8" type="ORF">KOW79_010490</name>
</gene>
<feature type="domain" description="BZIP" evidence="7">
    <location>
        <begin position="61"/>
        <end position="111"/>
    </location>
</feature>
<feature type="compositionally biased region" description="Basic and acidic residues" evidence="6">
    <location>
        <begin position="348"/>
        <end position="358"/>
    </location>
</feature>
<keyword evidence="4" id="KW-0804">Transcription</keyword>
<dbReference type="InterPro" id="IPR047229">
    <property type="entry name" value="NFIL3-like"/>
</dbReference>
<evidence type="ECO:0000313" key="9">
    <source>
        <dbReference type="Proteomes" id="UP000824219"/>
    </source>
</evidence>
<name>A0A9D3NRT0_9TELE</name>
<evidence type="ECO:0000256" key="5">
    <source>
        <dbReference type="ARBA" id="ARBA00023242"/>
    </source>
</evidence>
<dbReference type="InterPro" id="IPR046347">
    <property type="entry name" value="bZIP_sf"/>
</dbReference>
<dbReference type="GO" id="GO:0003700">
    <property type="term" value="F:DNA-binding transcription factor activity"/>
    <property type="evidence" value="ECO:0007669"/>
    <property type="project" value="InterPro"/>
</dbReference>
<dbReference type="SUPFAM" id="SSF57959">
    <property type="entry name" value="Leucine zipper domain"/>
    <property type="match status" value="1"/>
</dbReference>
<feature type="compositionally biased region" description="Polar residues" evidence="6">
    <location>
        <begin position="24"/>
        <end position="34"/>
    </location>
</feature>
<feature type="region of interest" description="Disordered" evidence="6">
    <location>
        <begin position="155"/>
        <end position="238"/>
    </location>
</feature>
<keyword evidence="2" id="KW-0805">Transcription regulation</keyword>
<feature type="compositionally biased region" description="Polar residues" evidence="6">
    <location>
        <begin position="401"/>
        <end position="413"/>
    </location>
</feature>
<feature type="compositionally biased region" description="Basic and acidic residues" evidence="6">
    <location>
        <begin position="195"/>
        <end position="205"/>
    </location>
</feature>
<reference evidence="8 9" key="1">
    <citation type="submission" date="2021-06" db="EMBL/GenBank/DDBJ databases">
        <title>Chromosome-level genome assembly of the red-tail catfish (Hemibagrus wyckioides).</title>
        <authorList>
            <person name="Shao F."/>
        </authorList>
    </citation>
    <scope>NUCLEOTIDE SEQUENCE [LARGE SCALE GENOMIC DNA]</scope>
    <source>
        <strain evidence="8">EC202008001</strain>
        <tissue evidence="8">Blood</tissue>
    </source>
</reference>
<evidence type="ECO:0000259" key="7">
    <source>
        <dbReference type="PROSITE" id="PS50217"/>
    </source>
</evidence>
<organism evidence="8 9">
    <name type="scientific">Hemibagrus wyckioides</name>
    <dbReference type="NCBI Taxonomy" id="337641"/>
    <lineage>
        <taxon>Eukaryota</taxon>
        <taxon>Metazoa</taxon>
        <taxon>Chordata</taxon>
        <taxon>Craniata</taxon>
        <taxon>Vertebrata</taxon>
        <taxon>Euteleostomi</taxon>
        <taxon>Actinopterygii</taxon>
        <taxon>Neopterygii</taxon>
        <taxon>Teleostei</taxon>
        <taxon>Ostariophysi</taxon>
        <taxon>Siluriformes</taxon>
        <taxon>Bagridae</taxon>
        <taxon>Hemibagrus</taxon>
    </lineage>
</organism>
<evidence type="ECO:0000313" key="8">
    <source>
        <dbReference type="EMBL" id="KAG7327089.1"/>
    </source>
</evidence>
<dbReference type="GO" id="GO:0007623">
    <property type="term" value="P:circadian rhythm"/>
    <property type="evidence" value="ECO:0007669"/>
    <property type="project" value="TreeGrafter"/>
</dbReference>
<feature type="compositionally biased region" description="Polar residues" evidence="6">
    <location>
        <begin position="1"/>
        <end position="15"/>
    </location>
</feature>
<protein>
    <recommendedName>
        <fullName evidence="7">BZIP domain-containing protein</fullName>
    </recommendedName>
</protein>
<proteinExistence type="inferred from homology"/>
<evidence type="ECO:0000256" key="2">
    <source>
        <dbReference type="ARBA" id="ARBA00023015"/>
    </source>
</evidence>
<accession>A0A9D3NRT0</accession>
<feature type="compositionally biased region" description="Polar residues" evidence="6">
    <location>
        <begin position="155"/>
        <end position="165"/>
    </location>
</feature>
<dbReference type="InterPro" id="IPR047106">
    <property type="entry name" value="NFIL3-like_bZIP"/>
</dbReference>
<dbReference type="Pfam" id="PF07716">
    <property type="entry name" value="bZIP_2"/>
    <property type="match status" value="1"/>
</dbReference>
<feature type="compositionally biased region" description="Low complexity" evidence="6">
    <location>
        <begin position="172"/>
        <end position="187"/>
    </location>
</feature>
<dbReference type="PANTHER" id="PTHR15284:SF4">
    <property type="entry name" value="E4 BINDING PROTEIN 4-2"/>
    <property type="match status" value="1"/>
</dbReference>
<dbReference type="PROSITE" id="PS50217">
    <property type="entry name" value="BZIP"/>
    <property type="match status" value="1"/>
</dbReference>
<dbReference type="Proteomes" id="UP000824219">
    <property type="component" value="Linkage Group LG11"/>
</dbReference>
<dbReference type="FunFam" id="1.20.5.170:FF:000025">
    <property type="entry name" value="nuclear factor interleukin-3-regulated protein-like"/>
    <property type="match status" value="1"/>
</dbReference>
<dbReference type="PROSITE" id="PS00036">
    <property type="entry name" value="BZIP_BASIC"/>
    <property type="match status" value="1"/>
</dbReference>
<feature type="compositionally biased region" description="Basic and acidic residues" evidence="6">
    <location>
        <begin position="53"/>
        <end position="77"/>
    </location>
</feature>
<sequence length="451" mass="49723">MESRNPVQTPNTDSDTIAKVESENVASPQITSNARQDRVSKPKPGVSFRRKREFISEENKDASYWEKRRKNNEAAKRSREKRRLNDMVLENRVMALNEENLRLKTELLQLKLRFGLISSASYLEKRQQIGSAAGNKRVSEEPRFPVVLMSSDSSEAEQITVSEGQASLPKYSSRGSLSDFSDGSSLDCIDPQNGETKREGEDVHDGVASPRHGRAQKHHSDVREHHGSHRPASNQRSVILYSSSSYVTRNRADLKRTGSDDPPRPCALETLSEVAQQLASGSLDRPNYQHTKSEADVHYTIQDHHLLDKSEPQHPNIYLADPPALTDVGDMSDCNFSCFSKDASSSDGDPRSSDKEVSTDDESPSSSSSETGQSSLSGQIGVKTTALPHKLRLKHRAVSPEDSTSITSASSELLQYGRNLGQISDAPEPSPCRGSVRTGSGPRGGRNQKRD</sequence>
<dbReference type="OrthoDB" id="6151507at2759"/>
<dbReference type="Gene3D" id="1.20.5.170">
    <property type="match status" value="1"/>
</dbReference>
<keyword evidence="3" id="KW-0238">DNA-binding</keyword>
<dbReference type="AlphaFoldDB" id="A0A9D3NRT0"/>
<evidence type="ECO:0000256" key="4">
    <source>
        <dbReference type="ARBA" id="ARBA00023163"/>
    </source>
</evidence>
<feature type="region of interest" description="Disordered" evidence="6">
    <location>
        <begin position="340"/>
        <end position="451"/>
    </location>
</feature>
<feature type="region of interest" description="Disordered" evidence="6">
    <location>
        <begin position="1"/>
        <end position="80"/>
    </location>
</feature>
<dbReference type="EMBL" id="JAHKSW010000011">
    <property type="protein sequence ID" value="KAG7327089.1"/>
    <property type="molecule type" value="Genomic_DNA"/>
</dbReference>
<keyword evidence="9" id="KW-1185">Reference proteome</keyword>
<dbReference type="PANTHER" id="PTHR15284">
    <property type="entry name" value="NUCLEAR FACTOR INTERLEUKIN-3-REGULATED PROTEIN"/>
    <property type="match status" value="1"/>
</dbReference>
<dbReference type="GO" id="GO:0003677">
    <property type="term" value="F:DNA binding"/>
    <property type="evidence" value="ECO:0007669"/>
    <property type="project" value="UniProtKB-KW"/>
</dbReference>
<evidence type="ECO:0000256" key="1">
    <source>
        <dbReference type="ARBA" id="ARBA00006079"/>
    </source>
</evidence>
<dbReference type="GO" id="GO:0005634">
    <property type="term" value="C:nucleus"/>
    <property type="evidence" value="ECO:0007669"/>
    <property type="project" value="TreeGrafter"/>
</dbReference>